<reference evidence="1 2" key="1">
    <citation type="submission" date="2020-05" db="EMBL/GenBank/DDBJ databases">
        <title>MicrobeNet Type strains.</title>
        <authorList>
            <person name="Nicholson A.C."/>
        </authorList>
    </citation>
    <scope>NUCLEOTIDE SEQUENCE [LARGE SCALE GENOMIC DNA]</scope>
    <source>
        <strain evidence="1 2">JCM 3224</strain>
    </source>
</reference>
<comment type="caution">
    <text evidence="1">The sequence shown here is derived from an EMBL/GenBank/DDBJ whole genome shotgun (WGS) entry which is preliminary data.</text>
</comment>
<name>A0A849BZ28_9NOCA</name>
<evidence type="ECO:0000313" key="1">
    <source>
        <dbReference type="EMBL" id="NNH70528.1"/>
    </source>
</evidence>
<sequence>MRRTAKPVSLSSAAPATTATPLTDTWSNTYLGVWCRRHRAKRRTTVSTITESHHDPAADQALEYARTLMLLSEGSVHRHFDPFDDIDWDNPDFDVDAGPERWTLPASGDPLGRHAWYRALRPEQQIAIGKYRQANIAKVGLQFESLLISGMVQHTFGLPNGSPEFRYCSHEMIEEHNHTLMFQEMVNRIGIDVPGMGPLVRQVRHIVVPMAVLFPNLFFMAVLAGEEPIDHIQKAILRSGDQVHPIMRGVMAIHVAEEARHISFAHEFLEHHVPESNAVNKLVLSVAMPIVMRIAGRAIVTPPRSFFKEFDIPDHVRKELFYGSDEAKQVFADYFVDVRALAERIGLMNPVSKQVWKLLRIDGPTSRYRSEPLRKKVSGKS</sequence>
<dbReference type="AlphaFoldDB" id="A0A849BZ28"/>
<dbReference type="EMBL" id="JABELX010000004">
    <property type="protein sequence ID" value="NNH70528.1"/>
    <property type="molecule type" value="Genomic_DNA"/>
</dbReference>
<dbReference type="InterPro" id="IPR025859">
    <property type="entry name" value="AurF/CmlI"/>
</dbReference>
<gene>
    <name evidence="1" type="ORF">HLB23_11750</name>
</gene>
<dbReference type="InterPro" id="IPR012348">
    <property type="entry name" value="RNR-like"/>
</dbReference>
<organism evidence="1 2">
    <name type="scientific">Nocardia uniformis</name>
    <dbReference type="NCBI Taxonomy" id="53432"/>
    <lineage>
        <taxon>Bacteria</taxon>
        <taxon>Bacillati</taxon>
        <taxon>Actinomycetota</taxon>
        <taxon>Actinomycetes</taxon>
        <taxon>Mycobacteriales</taxon>
        <taxon>Nocardiaceae</taxon>
        <taxon>Nocardia</taxon>
    </lineage>
</organism>
<proteinExistence type="predicted"/>
<evidence type="ECO:0000313" key="2">
    <source>
        <dbReference type="Proteomes" id="UP000586827"/>
    </source>
</evidence>
<accession>A0A849BZ28</accession>
<dbReference type="Gene3D" id="1.10.620.20">
    <property type="entry name" value="Ribonucleotide Reductase, subunit A"/>
    <property type="match status" value="1"/>
</dbReference>
<keyword evidence="2" id="KW-1185">Reference proteome</keyword>
<protein>
    <submittedName>
        <fullName evidence="1">Diiron oxygenase</fullName>
    </submittedName>
</protein>
<dbReference type="Proteomes" id="UP000586827">
    <property type="component" value="Unassembled WGS sequence"/>
</dbReference>
<dbReference type="GO" id="GO:0016491">
    <property type="term" value="F:oxidoreductase activity"/>
    <property type="evidence" value="ECO:0007669"/>
    <property type="project" value="InterPro"/>
</dbReference>
<dbReference type="Pfam" id="PF11583">
    <property type="entry name" value="AurF"/>
    <property type="match status" value="1"/>
</dbReference>